<comment type="caution">
    <text evidence="11">The sequence shown here is derived from an EMBL/GenBank/DDBJ whole genome shotgun (WGS) entry which is preliminary data.</text>
</comment>
<dbReference type="Pfam" id="PF01008">
    <property type="entry name" value="IF-2B"/>
    <property type="match status" value="1"/>
</dbReference>
<dbReference type="PANTHER" id="PTHR10233:SF14">
    <property type="entry name" value="TRANSLATION INITIATION FACTOR EIF-2B SUBUNIT DELTA"/>
    <property type="match status" value="1"/>
</dbReference>
<evidence type="ECO:0000256" key="10">
    <source>
        <dbReference type="SAM" id="MobiDB-lite"/>
    </source>
</evidence>
<evidence type="ECO:0000256" key="7">
    <source>
        <dbReference type="ARBA" id="ARBA00044356"/>
    </source>
</evidence>
<feature type="compositionally biased region" description="Basic and acidic residues" evidence="10">
    <location>
        <begin position="19"/>
        <end position="28"/>
    </location>
</feature>
<protein>
    <recommendedName>
        <fullName evidence="6">Translation initiation factor eIF2B subunit delta</fullName>
    </recommendedName>
    <alternativeName>
        <fullName evidence="7">eIF2B GDP-GTP exchange factor subunit delta</fullName>
    </alternativeName>
</protein>
<evidence type="ECO:0000256" key="5">
    <source>
        <dbReference type="ARBA" id="ARBA00022917"/>
    </source>
</evidence>
<feature type="compositionally biased region" description="Basic and acidic residues" evidence="10">
    <location>
        <begin position="41"/>
        <end position="61"/>
    </location>
</feature>
<comment type="similarity">
    <text evidence="2 9">Belongs to the eIF-2B alpha/beta/delta subunits family.</text>
</comment>
<keyword evidence="3" id="KW-0963">Cytoplasm</keyword>
<dbReference type="Gene3D" id="3.40.50.10470">
    <property type="entry name" value="Translation initiation factor eif-2b, domain 2"/>
    <property type="match status" value="1"/>
</dbReference>
<sequence>METKTNVDTLTKEQKAALKAQRKAEFVRSKVSKGKPQVSENENKTKAQLKAERRTKQEAQRAAKLQNQTKSNQTTIPKTTTQTQPSNKVSTSPSLIETQANVSKSENKIQAIIPTPKELPNKIFSHLPRRASNLSNLSTDSIPPVVVQVGYRINKELIKGSTEKCIAMLMAFKQVVTEHEVSSKKDMKRDLQKILFNDCIKFLEKCRPLSISMTNAIKHLKLVFSRIPSESADNEVKQIITSEIDVFIEEEILCSWKAIVDCSLEKINEDDVILTLGCSTIVKHVLFNAWKNGKKFRVIVVDTRPKFVGKEMLQFLIQNEIPATYILINSISYVMKEVTKVIIEAHSLLGNGYVMSYTGSSQVSLVAKAYNVPVIVCCETYKFSERVHTDCFVHNELGGDNEQFLNSLDKKKPINVTDYPNLNVLDLLYDLTPHEFVSVIITEKGTLPCTAVPAILRARETK</sequence>
<evidence type="ECO:0000256" key="3">
    <source>
        <dbReference type="ARBA" id="ARBA00022490"/>
    </source>
</evidence>
<dbReference type="SUPFAM" id="SSF100950">
    <property type="entry name" value="NagB/RpiA/CoA transferase-like"/>
    <property type="match status" value="1"/>
</dbReference>
<evidence type="ECO:0000313" key="11">
    <source>
        <dbReference type="EMBL" id="KAJ6224576.1"/>
    </source>
</evidence>
<reference evidence="11" key="1">
    <citation type="submission" date="2022-12" db="EMBL/GenBank/DDBJ databases">
        <title>Genome assemblies of Blomia tropicalis.</title>
        <authorList>
            <person name="Cui Y."/>
        </authorList>
    </citation>
    <scope>NUCLEOTIDE SEQUENCE</scope>
    <source>
        <tissue evidence="11">Adult mites</tissue>
    </source>
</reference>
<dbReference type="InterPro" id="IPR037171">
    <property type="entry name" value="NagB/RpiA_transferase-like"/>
</dbReference>
<feature type="compositionally biased region" description="Low complexity" evidence="10">
    <location>
        <begin position="69"/>
        <end position="86"/>
    </location>
</feature>
<evidence type="ECO:0000256" key="2">
    <source>
        <dbReference type="ARBA" id="ARBA00007251"/>
    </source>
</evidence>
<accession>A0A9Q0RSR9</accession>
<dbReference type="GO" id="GO:0005829">
    <property type="term" value="C:cytosol"/>
    <property type="evidence" value="ECO:0007669"/>
    <property type="project" value="UniProtKB-SubCell"/>
</dbReference>
<dbReference type="GO" id="GO:0003743">
    <property type="term" value="F:translation initiation factor activity"/>
    <property type="evidence" value="ECO:0007669"/>
    <property type="project" value="UniProtKB-KW"/>
</dbReference>
<dbReference type="PANTHER" id="PTHR10233">
    <property type="entry name" value="TRANSLATION INITIATION FACTOR EIF-2B"/>
    <property type="match status" value="1"/>
</dbReference>
<name>A0A9Q0RSR9_BLOTA</name>
<evidence type="ECO:0000256" key="4">
    <source>
        <dbReference type="ARBA" id="ARBA00022540"/>
    </source>
</evidence>
<keyword evidence="12" id="KW-1185">Reference proteome</keyword>
<evidence type="ECO:0000256" key="9">
    <source>
        <dbReference type="RuleBase" id="RU003814"/>
    </source>
</evidence>
<dbReference type="Proteomes" id="UP001142055">
    <property type="component" value="Chromosome 1"/>
</dbReference>
<feature type="region of interest" description="Disordered" evidence="10">
    <location>
        <begin position="19"/>
        <end position="93"/>
    </location>
</feature>
<keyword evidence="5" id="KW-0648">Protein biosynthesis</keyword>
<comment type="subunit">
    <text evidence="8">Component of the translation initiation factor 2B (eIF2B) complex which is a heterodecamer of two sets of five different subunits: alpha, beta, gamma, delta and epsilon. Subunits alpha, beta and delta comprise a regulatory subcomplex and subunits epsilon and gamma comprise a catalytic subcomplex. Within the complex, the hexameric regulatory complex resides at the center, with the two heterodimeric catalytic subcomplexes bound on opposite sides.</text>
</comment>
<gene>
    <name evidence="11" type="ORF">RDWZM_003121</name>
</gene>
<keyword evidence="4" id="KW-0396">Initiation factor</keyword>
<dbReference type="InterPro" id="IPR000649">
    <property type="entry name" value="IF-2B-related"/>
</dbReference>
<dbReference type="OMA" id="MRDYVIC"/>
<evidence type="ECO:0000256" key="8">
    <source>
        <dbReference type="ARBA" id="ARBA00046432"/>
    </source>
</evidence>
<proteinExistence type="inferred from homology"/>
<dbReference type="InterPro" id="IPR042529">
    <property type="entry name" value="IF_2B-like_C"/>
</dbReference>
<evidence type="ECO:0000256" key="6">
    <source>
        <dbReference type="ARBA" id="ARBA00044147"/>
    </source>
</evidence>
<organism evidence="11 12">
    <name type="scientific">Blomia tropicalis</name>
    <name type="common">Mite</name>
    <dbReference type="NCBI Taxonomy" id="40697"/>
    <lineage>
        <taxon>Eukaryota</taxon>
        <taxon>Metazoa</taxon>
        <taxon>Ecdysozoa</taxon>
        <taxon>Arthropoda</taxon>
        <taxon>Chelicerata</taxon>
        <taxon>Arachnida</taxon>
        <taxon>Acari</taxon>
        <taxon>Acariformes</taxon>
        <taxon>Sarcoptiformes</taxon>
        <taxon>Astigmata</taxon>
        <taxon>Glycyphagoidea</taxon>
        <taxon>Echimyopodidae</taxon>
        <taxon>Blomia</taxon>
    </lineage>
</organism>
<evidence type="ECO:0000313" key="12">
    <source>
        <dbReference type="Proteomes" id="UP001142055"/>
    </source>
</evidence>
<comment type="subcellular location">
    <subcellularLocation>
        <location evidence="1">Cytoplasm</location>
        <location evidence="1">Cytosol</location>
    </subcellularLocation>
</comment>
<evidence type="ECO:0000256" key="1">
    <source>
        <dbReference type="ARBA" id="ARBA00004514"/>
    </source>
</evidence>
<dbReference type="EMBL" id="JAPWDV010000001">
    <property type="protein sequence ID" value="KAJ6224576.1"/>
    <property type="molecule type" value="Genomic_DNA"/>
</dbReference>
<dbReference type="AlphaFoldDB" id="A0A9Q0RSR9"/>